<dbReference type="SUPFAM" id="SSF103456">
    <property type="entry name" value="Preprotein translocase SecE subunit"/>
    <property type="match status" value="1"/>
</dbReference>
<name>A0A8D5U849_9CREN</name>
<dbReference type="RefSeq" id="WP_221287460.1">
    <property type="nucleotide sequence ID" value="NZ_AP024597.1"/>
</dbReference>
<dbReference type="EMBL" id="AP024597">
    <property type="protein sequence ID" value="BCU70805.1"/>
    <property type="molecule type" value="Genomic_DNA"/>
</dbReference>
<dbReference type="GeneID" id="66163832"/>
<evidence type="ECO:0000313" key="4">
    <source>
        <dbReference type="Proteomes" id="UP000825123"/>
    </source>
</evidence>
<keyword evidence="1" id="KW-1003">Cell membrane</keyword>
<feature type="transmembrane region" description="Helical" evidence="2">
    <location>
        <begin position="35"/>
        <end position="58"/>
    </location>
</feature>
<keyword evidence="2" id="KW-0472">Membrane</keyword>
<dbReference type="AlphaFoldDB" id="A0A8D5U849"/>
<reference evidence="3 4" key="1">
    <citation type="submission" date="2021-04" db="EMBL/GenBank/DDBJ databases">
        <title>Complete genome sequence of Stygiolobus sp. KN-1.</title>
        <authorList>
            <person name="Nakamura K."/>
            <person name="Sakai H."/>
            <person name="Kurosawa N."/>
        </authorList>
    </citation>
    <scope>NUCLEOTIDE SEQUENCE [LARGE SCALE GENOMIC DNA]</scope>
    <source>
        <strain evidence="3 4">KN-1</strain>
    </source>
</reference>
<keyword evidence="2" id="KW-1133">Transmembrane helix</keyword>
<dbReference type="Gene3D" id="1.20.5.820">
    <property type="entry name" value="Preprotein translocase SecE subunit"/>
    <property type="match status" value="1"/>
</dbReference>
<dbReference type="InterPro" id="IPR023391">
    <property type="entry name" value="Prot_translocase_SecE_dom_sf"/>
</dbReference>
<evidence type="ECO:0000256" key="1">
    <source>
        <dbReference type="ARBA" id="ARBA00022475"/>
    </source>
</evidence>
<sequence>MSIDKSLRKLKDDWKLITSVAKKPDKDMLSYSIKLTLLVIAVVGVLSYIIQLTFTLLVH</sequence>
<organism evidence="3 4">
    <name type="scientific">Stygiolobus caldivivus</name>
    <dbReference type="NCBI Taxonomy" id="2824673"/>
    <lineage>
        <taxon>Archaea</taxon>
        <taxon>Thermoproteota</taxon>
        <taxon>Thermoprotei</taxon>
        <taxon>Sulfolobales</taxon>
        <taxon>Sulfolobaceae</taxon>
        <taxon>Stygiolobus</taxon>
    </lineage>
</organism>
<evidence type="ECO:0000256" key="2">
    <source>
        <dbReference type="SAM" id="Phobius"/>
    </source>
</evidence>
<protein>
    <submittedName>
        <fullName evidence="3">Preprotein translocase subunit SecE</fullName>
    </submittedName>
</protein>
<dbReference type="Proteomes" id="UP000825123">
    <property type="component" value="Chromosome"/>
</dbReference>
<dbReference type="KEGG" id="csty:KN1_21020"/>
<accession>A0A8D5U849</accession>
<keyword evidence="4" id="KW-1185">Reference proteome</keyword>
<proteinExistence type="predicted"/>
<gene>
    <name evidence="3" type="ORF">KN1_21020</name>
</gene>
<keyword evidence="2" id="KW-0812">Transmembrane</keyword>
<evidence type="ECO:0000313" key="3">
    <source>
        <dbReference type="EMBL" id="BCU70805.1"/>
    </source>
</evidence>